<dbReference type="GO" id="GO:0006364">
    <property type="term" value="P:rRNA processing"/>
    <property type="evidence" value="ECO:0007669"/>
    <property type="project" value="UniProtKB-ARBA"/>
</dbReference>
<dbReference type="InterPro" id="IPR050343">
    <property type="entry name" value="RsuA_PseudoU_synthase"/>
</dbReference>
<feature type="domain" description="Pseudouridine synthase RsuA/RluA-like" evidence="4">
    <location>
        <begin position="32"/>
        <end position="171"/>
    </location>
</feature>
<evidence type="ECO:0000313" key="5">
    <source>
        <dbReference type="EMBL" id="CAJ1946904.1"/>
    </source>
</evidence>
<organism evidence="5 6">
    <name type="scientific">Cylindrotheca closterium</name>
    <dbReference type="NCBI Taxonomy" id="2856"/>
    <lineage>
        <taxon>Eukaryota</taxon>
        <taxon>Sar</taxon>
        <taxon>Stramenopiles</taxon>
        <taxon>Ochrophyta</taxon>
        <taxon>Bacillariophyta</taxon>
        <taxon>Bacillariophyceae</taxon>
        <taxon>Bacillariophycidae</taxon>
        <taxon>Bacillariales</taxon>
        <taxon>Bacillariaceae</taxon>
        <taxon>Cylindrotheca</taxon>
    </lineage>
</organism>
<dbReference type="AlphaFoldDB" id="A0AAD2FN55"/>
<proteinExistence type="inferred from homology"/>
<dbReference type="InterPro" id="IPR018496">
    <property type="entry name" value="PsdUridine_synth_RsuA/RluB_CS"/>
</dbReference>
<dbReference type="PROSITE" id="PS01149">
    <property type="entry name" value="PSI_RSU"/>
    <property type="match status" value="1"/>
</dbReference>
<reference evidence="5" key="1">
    <citation type="submission" date="2023-08" db="EMBL/GenBank/DDBJ databases">
        <authorList>
            <person name="Audoor S."/>
            <person name="Bilcke G."/>
        </authorList>
    </citation>
    <scope>NUCLEOTIDE SEQUENCE</scope>
</reference>
<keyword evidence="2" id="KW-0413">Isomerase</keyword>
<name>A0AAD2FN55_9STRA</name>
<evidence type="ECO:0000259" key="4">
    <source>
        <dbReference type="Pfam" id="PF00849"/>
    </source>
</evidence>
<dbReference type="GO" id="GO:0003723">
    <property type="term" value="F:RNA binding"/>
    <property type="evidence" value="ECO:0007669"/>
    <property type="project" value="InterPro"/>
</dbReference>
<dbReference type="Proteomes" id="UP001295423">
    <property type="component" value="Unassembled WGS sequence"/>
</dbReference>
<evidence type="ECO:0000256" key="2">
    <source>
        <dbReference type="ARBA" id="ARBA00023235"/>
    </source>
</evidence>
<dbReference type="Pfam" id="PF00849">
    <property type="entry name" value="PseudoU_synth_2"/>
    <property type="match status" value="1"/>
</dbReference>
<feature type="compositionally biased region" description="Polar residues" evidence="3">
    <location>
        <begin position="227"/>
        <end position="241"/>
    </location>
</feature>
<evidence type="ECO:0000313" key="6">
    <source>
        <dbReference type="Proteomes" id="UP001295423"/>
    </source>
</evidence>
<dbReference type="InterPro" id="IPR006145">
    <property type="entry name" value="PsdUridine_synth_RsuA/RluA"/>
</dbReference>
<comment type="similarity">
    <text evidence="1">Belongs to the pseudouridine synthase RsuA family.</text>
</comment>
<dbReference type="Gene3D" id="3.30.2350.10">
    <property type="entry name" value="Pseudouridine synthase"/>
    <property type="match status" value="1"/>
</dbReference>
<comment type="caution">
    <text evidence="5">The sequence shown here is derived from an EMBL/GenBank/DDBJ whole genome shotgun (WGS) entry which is preliminary data.</text>
</comment>
<dbReference type="GO" id="GO:0001522">
    <property type="term" value="P:pseudouridine synthesis"/>
    <property type="evidence" value="ECO:0007669"/>
    <property type="project" value="InterPro"/>
</dbReference>
<evidence type="ECO:0000256" key="3">
    <source>
        <dbReference type="SAM" id="MobiDB-lite"/>
    </source>
</evidence>
<evidence type="ECO:0000256" key="1">
    <source>
        <dbReference type="ARBA" id="ARBA00008348"/>
    </source>
</evidence>
<accession>A0AAD2FN55</accession>
<dbReference type="SUPFAM" id="SSF55120">
    <property type="entry name" value="Pseudouridine synthase"/>
    <property type="match status" value="1"/>
</dbReference>
<dbReference type="PANTHER" id="PTHR47683">
    <property type="entry name" value="PSEUDOURIDINE SYNTHASE FAMILY PROTEIN-RELATED"/>
    <property type="match status" value="1"/>
</dbReference>
<feature type="region of interest" description="Disordered" evidence="3">
    <location>
        <begin position="219"/>
        <end position="241"/>
    </location>
</feature>
<protein>
    <recommendedName>
        <fullName evidence="4">Pseudouridine synthase RsuA/RluA-like domain-containing protein</fullName>
    </recommendedName>
</protein>
<dbReference type="GO" id="GO:0009982">
    <property type="term" value="F:pseudouridine synthase activity"/>
    <property type="evidence" value="ECO:0007669"/>
    <property type="project" value="InterPro"/>
</dbReference>
<keyword evidence="6" id="KW-1185">Reference proteome</keyword>
<dbReference type="InterPro" id="IPR020103">
    <property type="entry name" value="PsdUridine_synth_cat_dom_sf"/>
</dbReference>
<dbReference type="EMBL" id="CAKOGP040001717">
    <property type="protein sequence ID" value="CAJ1946904.1"/>
    <property type="molecule type" value="Genomic_DNA"/>
</dbReference>
<dbReference type="PANTHER" id="PTHR47683:SF3">
    <property type="entry name" value="RIBOSOMAL LARGE SUBUNIT PSEUDOURIDINE SYNTHASE B"/>
    <property type="match status" value="1"/>
</dbReference>
<gene>
    <name evidence="5" type="ORF">CYCCA115_LOCUS10893</name>
</gene>
<sequence length="241" mass="27615">MDDWKEITKGGVTVKVKGKPVIIKRKETVPRVWAVNKVSGELVGEKDPQNRPSMLERLKRGGVGRRHDDHLKTVGRLDIPTEGLILVTNDGNFARDLELPSNKIHRVYRARIFGSLRRNQLMRIRNGFSGFQPMKVEVERRHKATRESSNTWIKITATEGQNRQIRKVFQSLGMSVTRLIRISYGDYQLHSIPPGLAIPVPWKPVANQKRKGSLFKKKIKHHEAKNQETASVKWTRGFQSS</sequence>